<dbReference type="InterPro" id="IPR040442">
    <property type="entry name" value="Pyrv_kinase-like_dom_sf"/>
</dbReference>
<dbReference type="FunFam" id="3.20.20.60:FF:000003">
    <property type="entry name" value="3-methyl-2-oxobutanoate hydroxymethyltransferase"/>
    <property type="match status" value="1"/>
</dbReference>
<comment type="subcellular location">
    <subcellularLocation>
        <location evidence="6">Cytoplasm</location>
    </subcellularLocation>
</comment>
<dbReference type="PANTHER" id="PTHR20881:SF0">
    <property type="entry name" value="3-METHYL-2-OXOBUTANOATE HYDROXYMETHYLTRANSFERASE"/>
    <property type="match status" value="1"/>
</dbReference>
<dbReference type="GO" id="GO:0015937">
    <property type="term" value="P:coenzyme A biosynthetic process"/>
    <property type="evidence" value="ECO:0007669"/>
    <property type="project" value="UniProtKB-UniRule"/>
</dbReference>
<evidence type="ECO:0000256" key="6">
    <source>
        <dbReference type="HAMAP-Rule" id="MF_00156"/>
    </source>
</evidence>
<comment type="pathway">
    <text evidence="1">Cofactor biosynthesis; (R)-pantothenate biosynthesis; (R)-pantoate from 3-methyl-2-oxobutanoate: step 1/2.</text>
</comment>
<comment type="caution">
    <text evidence="10">The sequence shown here is derived from an EMBL/GenBank/DDBJ whole genome shotgun (WGS) entry which is preliminary data.</text>
</comment>
<feature type="binding site" evidence="6 8">
    <location>
        <position position="85"/>
    </location>
    <ligand>
        <name>3-methyl-2-oxobutanoate</name>
        <dbReference type="ChEBI" id="CHEBI:11851"/>
    </ligand>
</feature>
<comment type="function">
    <text evidence="6">Catalyzes the reversible reaction in which hydroxymethyl group from 5,10-methylenetetrahydrofolate is transferred onto alpha-ketoisovalerate to form ketopantoate.</text>
</comment>
<evidence type="ECO:0000256" key="8">
    <source>
        <dbReference type="PIRSR" id="PIRSR000388-2"/>
    </source>
</evidence>
<dbReference type="PANTHER" id="PTHR20881">
    <property type="entry name" value="3-METHYL-2-OXOBUTANOATE HYDROXYMETHYLTRANSFERASE"/>
    <property type="match status" value="1"/>
</dbReference>
<evidence type="ECO:0000256" key="9">
    <source>
        <dbReference type="PIRSR" id="PIRSR000388-3"/>
    </source>
</evidence>
<feature type="binding site" evidence="6 8">
    <location>
        <position position="114"/>
    </location>
    <ligand>
        <name>3-methyl-2-oxobutanoate</name>
        <dbReference type="ChEBI" id="CHEBI:11851"/>
    </ligand>
</feature>
<dbReference type="Pfam" id="PF02548">
    <property type="entry name" value="Pantoate_transf"/>
    <property type="match status" value="1"/>
</dbReference>
<name>A0A7C1I6V9_9CREN</name>
<dbReference type="CDD" id="cd06557">
    <property type="entry name" value="KPHMT-like"/>
    <property type="match status" value="1"/>
</dbReference>
<feature type="binding site" evidence="6 9">
    <location>
        <position position="116"/>
    </location>
    <ligand>
        <name>Mg(2+)</name>
        <dbReference type="ChEBI" id="CHEBI:18420"/>
    </ligand>
</feature>
<dbReference type="EC" id="2.1.2.11" evidence="6"/>
<dbReference type="NCBIfam" id="TIGR00222">
    <property type="entry name" value="panB"/>
    <property type="match status" value="1"/>
</dbReference>
<dbReference type="GO" id="GO:0008168">
    <property type="term" value="F:methyltransferase activity"/>
    <property type="evidence" value="ECO:0007669"/>
    <property type="project" value="UniProtKB-KW"/>
</dbReference>
<organism evidence="10">
    <name type="scientific">Fervidicoccus fontis</name>
    <dbReference type="NCBI Taxonomy" id="683846"/>
    <lineage>
        <taxon>Archaea</taxon>
        <taxon>Thermoproteota</taxon>
        <taxon>Thermoprotei</taxon>
        <taxon>Fervidicoccales</taxon>
        <taxon>Fervidicoccaceae</taxon>
        <taxon>Fervidicoccus</taxon>
    </lineage>
</organism>
<reference evidence="10" key="1">
    <citation type="journal article" date="2020" name="mSystems">
        <title>Genome- and Community-Level Interaction Insights into Carbon Utilization and Element Cycling Functions of Hydrothermarchaeota in Hydrothermal Sediment.</title>
        <authorList>
            <person name="Zhou Z."/>
            <person name="Liu Y."/>
            <person name="Xu W."/>
            <person name="Pan J."/>
            <person name="Luo Z.H."/>
            <person name="Li M."/>
        </authorList>
    </citation>
    <scope>NUCLEOTIDE SEQUENCE [LARGE SCALE GENOMIC DNA]</scope>
    <source>
        <strain evidence="10">SpSt-123</strain>
    </source>
</reference>
<dbReference type="GO" id="GO:0015940">
    <property type="term" value="P:pantothenate biosynthetic process"/>
    <property type="evidence" value="ECO:0007669"/>
    <property type="project" value="UniProtKB-UniRule"/>
</dbReference>
<evidence type="ECO:0000256" key="5">
    <source>
        <dbReference type="ARBA" id="ARBA00022993"/>
    </source>
</evidence>
<feature type="binding site" evidence="6 9">
    <location>
        <position position="85"/>
    </location>
    <ligand>
        <name>Mg(2+)</name>
        <dbReference type="ChEBI" id="CHEBI:18420"/>
    </ligand>
</feature>
<evidence type="ECO:0000256" key="7">
    <source>
        <dbReference type="PIRSR" id="PIRSR000388-1"/>
    </source>
</evidence>
<dbReference type="GO" id="GO:0000287">
    <property type="term" value="F:magnesium ion binding"/>
    <property type="evidence" value="ECO:0007669"/>
    <property type="project" value="TreeGrafter"/>
</dbReference>
<dbReference type="GO" id="GO:0005737">
    <property type="term" value="C:cytoplasm"/>
    <property type="evidence" value="ECO:0007669"/>
    <property type="project" value="UniProtKB-SubCell"/>
</dbReference>
<dbReference type="SUPFAM" id="SSF51621">
    <property type="entry name" value="Phosphoenolpyruvate/pyruvate domain"/>
    <property type="match status" value="1"/>
</dbReference>
<protein>
    <recommendedName>
        <fullName evidence="6">3-methyl-2-oxobutanoate hydroxymethyltransferase</fullName>
        <ecNumber evidence="6">2.1.2.11</ecNumber>
    </recommendedName>
    <alternativeName>
        <fullName evidence="6">Ketopantoate hydroxymethyltransferase</fullName>
        <shortName evidence="6">KPHMT</shortName>
    </alternativeName>
</protein>
<gene>
    <name evidence="6 10" type="primary">panB</name>
    <name evidence="10" type="ORF">ENO04_01205</name>
</gene>
<keyword evidence="5 6" id="KW-0173">Coenzyme A biosynthesis</keyword>
<accession>A0A7C1I6V9</accession>
<comment type="pathway">
    <text evidence="6">Cofactor biosynthesis; coenzyme A biosynthesis.</text>
</comment>
<evidence type="ECO:0000313" key="10">
    <source>
        <dbReference type="EMBL" id="HDS10229.1"/>
    </source>
</evidence>
<dbReference type="PIRSF" id="PIRSF000388">
    <property type="entry name" value="Pantoate_hydroxy_MeTrfase"/>
    <property type="match status" value="1"/>
</dbReference>
<dbReference type="NCBIfam" id="NF001452">
    <property type="entry name" value="PRK00311.1"/>
    <property type="match status" value="1"/>
</dbReference>
<keyword evidence="3 6" id="KW-0808">Transferase</keyword>
<dbReference type="EMBL" id="DSDY01000040">
    <property type="protein sequence ID" value="HDS10229.1"/>
    <property type="molecule type" value="Genomic_DNA"/>
</dbReference>
<evidence type="ECO:0000256" key="2">
    <source>
        <dbReference type="ARBA" id="ARBA00008676"/>
    </source>
</evidence>
<proteinExistence type="inferred from homology"/>
<evidence type="ECO:0000256" key="4">
    <source>
        <dbReference type="ARBA" id="ARBA00022842"/>
    </source>
</evidence>
<dbReference type="InterPro" id="IPR015813">
    <property type="entry name" value="Pyrv/PenolPyrv_kinase-like_dom"/>
</dbReference>
<comment type="subunit">
    <text evidence="6">Homodecamer; pentamer of dimers.</text>
</comment>
<dbReference type="Gene3D" id="3.20.20.60">
    <property type="entry name" value="Phosphoenolpyruvate-binding domains"/>
    <property type="match status" value="1"/>
</dbReference>
<comment type="catalytic activity">
    <reaction evidence="6">
        <text>(6R)-5,10-methylene-5,6,7,8-tetrahydrofolate + 3-methyl-2-oxobutanoate + H2O = 2-dehydropantoate + (6S)-5,6,7,8-tetrahydrofolate</text>
        <dbReference type="Rhea" id="RHEA:11824"/>
        <dbReference type="ChEBI" id="CHEBI:11561"/>
        <dbReference type="ChEBI" id="CHEBI:11851"/>
        <dbReference type="ChEBI" id="CHEBI:15377"/>
        <dbReference type="ChEBI" id="CHEBI:15636"/>
        <dbReference type="ChEBI" id="CHEBI:57453"/>
        <dbReference type="EC" id="2.1.2.11"/>
    </reaction>
</comment>
<evidence type="ECO:0000256" key="1">
    <source>
        <dbReference type="ARBA" id="ARBA00005033"/>
    </source>
</evidence>
<comment type="similarity">
    <text evidence="2 6">Belongs to the PanB family.</text>
</comment>
<dbReference type="AlphaFoldDB" id="A0A7C1I6V9"/>
<feature type="binding site" evidence="6 8">
    <location>
        <begin position="46"/>
        <end position="47"/>
    </location>
    <ligand>
        <name>3-methyl-2-oxobutanoate</name>
        <dbReference type="ChEBI" id="CHEBI:11851"/>
    </ligand>
</feature>
<dbReference type="InterPro" id="IPR003700">
    <property type="entry name" value="Pantoate_hydroxy_MeTrfase"/>
</dbReference>
<sequence length="260" mass="28254">MSDKVTVKKILKMKSEGKKIVMITAYDTPFARLVDQAGVDIILVGDSMSMVMLGMENTLGISLREMLVHTQAVAKAKPRALIVGDMPFMSYELGEKVAMRSAGLFAKHGAEAVKLEGGEEMVDIIKSIVKLGVPVMGHVGMTPQRFLKLGGYRLVGKKEFEAEQVIRDALAVREAGVFSVVLELVHSDVAKKITEKLDIPTICIGSGPHCDGQVLVLHDVLGLTLNPPPFAKKYVDLPSIVVDAIKRFADEVRQGVFPSQ</sequence>
<evidence type="ECO:0000256" key="3">
    <source>
        <dbReference type="ARBA" id="ARBA00022679"/>
    </source>
</evidence>
<keyword evidence="6 9" id="KW-0479">Metal-binding</keyword>
<feature type="active site" description="Proton acceptor" evidence="6 7">
    <location>
        <position position="183"/>
    </location>
</feature>
<keyword evidence="4 6" id="KW-0460">Magnesium</keyword>
<comment type="cofactor">
    <cofactor evidence="6 9">
        <name>Mg(2+)</name>
        <dbReference type="ChEBI" id="CHEBI:18420"/>
    </cofactor>
    <text evidence="6 9">Binds 1 Mg(2+) ion per subunit.</text>
</comment>
<keyword evidence="10" id="KW-0489">Methyltransferase</keyword>
<dbReference type="UniPathway" id="UPA00241"/>
<feature type="binding site" evidence="6 9">
    <location>
        <position position="46"/>
    </location>
    <ligand>
        <name>Mg(2+)</name>
        <dbReference type="ChEBI" id="CHEBI:18420"/>
    </ligand>
</feature>
<dbReference type="GO" id="GO:0032259">
    <property type="term" value="P:methylation"/>
    <property type="evidence" value="ECO:0007669"/>
    <property type="project" value="UniProtKB-KW"/>
</dbReference>
<keyword evidence="6" id="KW-0963">Cytoplasm</keyword>
<dbReference type="GO" id="GO:0003864">
    <property type="term" value="F:3-methyl-2-oxobutanoate hydroxymethyltransferase activity"/>
    <property type="evidence" value="ECO:0007669"/>
    <property type="project" value="UniProtKB-UniRule"/>
</dbReference>
<dbReference type="HAMAP" id="MF_00156">
    <property type="entry name" value="PanB"/>
    <property type="match status" value="1"/>
</dbReference>